<evidence type="ECO:0000256" key="1">
    <source>
        <dbReference type="SAM" id="MobiDB-lite"/>
    </source>
</evidence>
<reference evidence="2" key="1">
    <citation type="submission" date="2022-08" db="EMBL/GenBank/DDBJ databases">
        <authorList>
            <person name="Marques A."/>
        </authorList>
    </citation>
    <scope>NUCLEOTIDE SEQUENCE</scope>
    <source>
        <strain evidence="2">RhyPub2mFocal</strain>
        <tissue evidence="2">Leaves</tissue>
    </source>
</reference>
<name>A0AAV8ERC5_9POAL</name>
<gene>
    <name evidence="2" type="ORF">LUZ62_034445</name>
</gene>
<keyword evidence="3" id="KW-1185">Reference proteome</keyword>
<dbReference type="Pfam" id="PF14223">
    <property type="entry name" value="Retrotran_gag_2"/>
    <property type="match status" value="1"/>
</dbReference>
<feature type="compositionally biased region" description="Low complexity" evidence="1">
    <location>
        <begin position="1"/>
        <end position="19"/>
    </location>
</feature>
<dbReference type="EMBL" id="JAMFTS010000002">
    <property type="protein sequence ID" value="KAJ4783199.1"/>
    <property type="molecule type" value="Genomic_DNA"/>
</dbReference>
<dbReference type="PANTHER" id="PTHR47481:SF31">
    <property type="entry name" value="OS01G0873500 PROTEIN"/>
    <property type="match status" value="1"/>
</dbReference>
<feature type="region of interest" description="Disordered" evidence="1">
    <location>
        <begin position="1"/>
        <end position="43"/>
    </location>
</feature>
<dbReference type="AlphaFoldDB" id="A0AAV8ERC5"/>
<evidence type="ECO:0000313" key="3">
    <source>
        <dbReference type="Proteomes" id="UP001140206"/>
    </source>
</evidence>
<accession>A0AAV8ERC5</accession>
<protein>
    <submittedName>
        <fullName evidence="2">Copia protein</fullName>
    </submittedName>
</protein>
<dbReference type="PANTHER" id="PTHR47481">
    <property type="match status" value="1"/>
</dbReference>
<organism evidence="2 3">
    <name type="scientific">Rhynchospora pubera</name>
    <dbReference type="NCBI Taxonomy" id="906938"/>
    <lineage>
        <taxon>Eukaryota</taxon>
        <taxon>Viridiplantae</taxon>
        <taxon>Streptophyta</taxon>
        <taxon>Embryophyta</taxon>
        <taxon>Tracheophyta</taxon>
        <taxon>Spermatophyta</taxon>
        <taxon>Magnoliopsida</taxon>
        <taxon>Liliopsida</taxon>
        <taxon>Poales</taxon>
        <taxon>Cyperaceae</taxon>
        <taxon>Cyperoideae</taxon>
        <taxon>Rhynchosporeae</taxon>
        <taxon>Rhynchospora</taxon>
    </lineage>
</organism>
<sequence length="190" mass="20576">MAASSSSSDIPINSSGDINLGMRISNSRSTPPNPTTPTDTTPPMVFLTLPVHTKFSRTNFLAWKSQIEPLLHAYGLSSFLTDPPSSSTSIDPLTGQAQLDSTFLAWYKQDQMILALLRASLSEQILAQVVSCSTSGDLWRYLTHTFSSSSRALLTDLKKKLQNSTKGGASCTDFINQIRAISDELAFIGA</sequence>
<comment type="caution">
    <text evidence="2">The sequence shown here is derived from an EMBL/GenBank/DDBJ whole genome shotgun (WGS) entry which is preliminary data.</text>
</comment>
<dbReference type="Proteomes" id="UP001140206">
    <property type="component" value="Chromosome 2"/>
</dbReference>
<proteinExistence type="predicted"/>
<evidence type="ECO:0000313" key="2">
    <source>
        <dbReference type="EMBL" id="KAJ4783199.1"/>
    </source>
</evidence>